<keyword evidence="1" id="KW-0472">Membrane</keyword>
<keyword evidence="1" id="KW-0812">Transmembrane</keyword>
<evidence type="ECO:0008006" key="4">
    <source>
        <dbReference type="Google" id="ProtNLM"/>
    </source>
</evidence>
<proteinExistence type="predicted"/>
<dbReference type="EMBL" id="JAUSVY010000005">
    <property type="protein sequence ID" value="MDQ0505952.1"/>
    <property type="molecule type" value="Genomic_DNA"/>
</dbReference>
<comment type="caution">
    <text evidence="2">The sequence shown here is derived from an EMBL/GenBank/DDBJ whole genome shotgun (WGS) entry which is preliminary data.</text>
</comment>
<evidence type="ECO:0000256" key="1">
    <source>
        <dbReference type="SAM" id="Phobius"/>
    </source>
</evidence>
<feature type="non-terminal residue" evidence="2">
    <location>
        <position position="1"/>
    </location>
</feature>
<keyword evidence="3" id="KW-1185">Reference proteome</keyword>
<organism evidence="2 3">
    <name type="scientific">Xanthobacter agilis</name>
    <dbReference type="NCBI Taxonomy" id="47492"/>
    <lineage>
        <taxon>Bacteria</taxon>
        <taxon>Pseudomonadati</taxon>
        <taxon>Pseudomonadota</taxon>
        <taxon>Alphaproteobacteria</taxon>
        <taxon>Hyphomicrobiales</taxon>
        <taxon>Xanthobacteraceae</taxon>
        <taxon>Xanthobacter</taxon>
    </lineage>
</organism>
<dbReference type="Proteomes" id="UP001241747">
    <property type="component" value="Unassembled WGS sequence"/>
</dbReference>
<accession>A0ABU0LFV3</accession>
<feature type="transmembrane region" description="Helical" evidence="1">
    <location>
        <begin position="12"/>
        <end position="30"/>
    </location>
</feature>
<evidence type="ECO:0000313" key="3">
    <source>
        <dbReference type="Proteomes" id="UP001241747"/>
    </source>
</evidence>
<reference evidence="2 3" key="1">
    <citation type="submission" date="2023-07" db="EMBL/GenBank/DDBJ databases">
        <title>Genomic Encyclopedia of Type Strains, Phase IV (KMG-IV): sequencing the most valuable type-strain genomes for metagenomic binning, comparative biology and taxonomic classification.</title>
        <authorList>
            <person name="Goeker M."/>
        </authorList>
    </citation>
    <scope>NUCLEOTIDE SEQUENCE [LARGE SCALE GENOMIC DNA]</scope>
    <source>
        <strain evidence="2 3">DSM 3770</strain>
    </source>
</reference>
<name>A0ABU0LFV3_XANAG</name>
<evidence type="ECO:0000313" key="2">
    <source>
        <dbReference type="EMBL" id="MDQ0505952.1"/>
    </source>
</evidence>
<protein>
    <recommendedName>
        <fullName evidence="4">Transposase</fullName>
    </recommendedName>
</protein>
<gene>
    <name evidence="2" type="ORF">QOZ94_002752</name>
</gene>
<sequence length="64" mass="7825">KQFRRVATRYDKLLVNFMGFVKLAAIAIWLRQLNRHYGLDQFQRDRAAVLHLELRQNKDLEHFR</sequence>
<keyword evidence="1" id="KW-1133">Transmembrane helix</keyword>